<accession>A0ACD5WDG0</accession>
<organism evidence="1 2">
    <name type="scientific">Avena sativa</name>
    <name type="common">Oat</name>
    <dbReference type="NCBI Taxonomy" id="4498"/>
    <lineage>
        <taxon>Eukaryota</taxon>
        <taxon>Viridiplantae</taxon>
        <taxon>Streptophyta</taxon>
        <taxon>Embryophyta</taxon>
        <taxon>Tracheophyta</taxon>
        <taxon>Spermatophyta</taxon>
        <taxon>Magnoliopsida</taxon>
        <taxon>Liliopsida</taxon>
        <taxon>Poales</taxon>
        <taxon>Poaceae</taxon>
        <taxon>BOP clade</taxon>
        <taxon>Pooideae</taxon>
        <taxon>Poodae</taxon>
        <taxon>Poeae</taxon>
        <taxon>Poeae Chloroplast Group 1 (Aveneae type)</taxon>
        <taxon>Aveninae</taxon>
        <taxon>Avena</taxon>
    </lineage>
</organism>
<evidence type="ECO:0000313" key="1">
    <source>
        <dbReference type="EnsemblPlants" id="AVESA.00010b.r2.4AG0617760.1.CDS.1"/>
    </source>
</evidence>
<reference evidence="1" key="1">
    <citation type="submission" date="2021-05" db="EMBL/GenBank/DDBJ databases">
        <authorList>
            <person name="Scholz U."/>
            <person name="Mascher M."/>
            <person name="Fiebig A."/>
        </authorList>
    </citation>
    <scope>NUCLEOTIDE SEQUENCE [LARGE SCALE GENOMIC DNA]</scope>
</reference>
<evidence type="ECO:0000313" key="2">
    <source>
        <dbReference type="Proteomes" id="UP001732700"/>
    </source>
</evidence>
<keyword evidence="2" id="KW-1185">Reference proteome</keyword>
<dbReference type="EnsemblPlants" id="AVESA.00010b.r2.4AG0617760.1">
    <property type="protein sequence ID" value="AVESA.00010b.r2.4AG0617760.1.CDS.1"/>
    <property type="gene ID" value="AVESA.00010b.r2.4AG0617760"/>
</dbReference>
<dbReference type="Proteomes" id="UP001732700">
    <property type="component" value="Chromosome 4A"/>
</dbReference>
<name>A0ACD5WDG0_AVESA</name>
<sequence length="441" mass="48623">MSALHGSAQLPPPAARKPRLHDRGLLNSTTFISDLRNETTAATLTAAGLTIQVSFVFADPPRLSYFCVYCVDRRNEIAFANAPKVVSSAEDTALIRVILTTEKSLQHFLYRARGPSGAPSLDLLPDIRQYSLSEIIFRPLGFVSHDKSTQLVMAALSYGPSNGQYYNLHTTTICSEQYYSTWSKKLLRVEIPDGLPVNSAVIHPAKVISLGGGGLLGWVDLWKGIVICDVLNPGAVTASFVPMPKLLPSNNELYSNHYSARPIRDVTFSGGYIKCVEFEELVKLRPTTLPADPWDRDELQDSELAISPPQEEEEVYDVVGWRLITWYRALTWNGWRKGSMVHSDDIGTVSLPQLAGGACAHLNVPFKDLKTASPTLCGDDDVVYLVSMLDENDQTAWIVTIDTKRKSLGEVIPFNAEHSSVYNPSFDPCVLTKYLDAKSGS</sequence>
<protein>
    <submittedName>
        <fullName evidence="1">Uncharacterized protein</fullName>
    </submittedName>
</protein>
<proteinExistence type="predicted"/>
<reference evidence="1" key="2">
    <citation type="submission" date="2025-09" db="UniProtKB">
        <authorList>
            <consortium name="EnsemblPlants"/>
        </authorList>
    </citation>
    <scope>IDENTIFICATION</scope>
</reference>